<gene>
    <name evidence="1" type="ORF">EVAR_84026_1</name>
</gene>
<organism evidence="1 2">
    <name type="scientific">Eumeta variegata</name>
    <name type="common">Bagworm moth</name>
    <name type="synonym">Eumeta japonica</name>
    <dbReference type="NCBI Taxonomy" id="151549"/>
    <lineage>
        <taxon>Eukaryota</taxon>
        <taxon>Metazoa</taxon>
        <taxon>Ecdysozoa</taxon>
        <taxon>Arthropoda</taxon>
        <taxon>Hexapoda</taxon>
        <taxon>Insecta</taxon>
        <taxon>Pterygota</taxon>
        <taxon>Neoptera</taxon>
        <taxon>Endopterygota</taxon>
        <taxon>Lepidoptera</taxon>
        <taxon>Glossata</taxon>
        <taxon>Ditrysia</taxon>
        <taxon>Tineoidea</taxon>
        <taxon>Psychidae</taxon>
        <taxon>Oiketicinae</taxon>
        <taxon>Eumeta</taxon>
    </lineage>
</organism>
<reference evidence="1 2" key="1">
    <citation type="journal article" date="2019" name="Commun. Biol.">
        <title>The bagworm genome reveals a unique fibroin gene that provides high tensile strength.</title>
        <authorList>
            <person name="Kono N."/>
            <person name="Nakamura H."/>
            <person name="Ohtoshi R."/>
            <person name="Tomita M."/>
            <person name="Numata K."/>
            <person name="Arakawa K."/>
        </authorList>
    </citation>
    <scope>NUCLEOTIDE SEQUENCE [LARGE SCALE GENOMIC DNA]</scope>
</reference>
<evidence type="ECO:0000313" key="2">
    <source>
        <dbReference type="Proteomes" id="UP000299102"/>
    </source>
</evidence>
<dbReference type="AlphaFoldDB" id="A0A4C1X512"/>
<protein>
    <submittedName>
        <fullName evidence="1">Uncharacterized protein</fullName>
    </submittedName>
</protein>
<dbReference type="Proteomes" id="UP000299102">
    <property type="component" value="Unassembled WGS sequence"/>
</dbReference>
<proteinExistence type="predicted"/>
<name>A0A4C1X512_EUMVA</name>
<comment type="caution">
    <text evidence="1">The sequence shown here is derived from an EMBL/GenBank/DDBJ whole genome shotgun (WGS) entry which is preliminary data.</text>
</comment>
<keyword evidence="2" id="KW-1185">Reference proteome</keyword>
<dbReference type="EMBL" id="BGZK01000745">
    <property type="protein sequence ID" value="GBP58831.1"/>
    <property type="molecule type" value="Genomic_DNA"/>
</dbReference>
<evidence type="ECO:0000313" key="1">
    <source>
        <dbReference type="EMBL" id="GBP58831.1"/>
    </source>
</evidence>
<sequence>MIASISYISMESIAIEFSGELDKSSASPAVSLELNSSSDAKEVRDNTCRRYLLARATDRRAHGEVVKKKKGYDLTEYFKGFRIRDLVVYKS</sequence>
<accession>A0A4C1X512</accession>